<proteinExistence type="predicted"/>
<accession>A0ABU0WLM3</accession>
<dbReference type="EMBL" id="JAUJFI010000119">
    <property type="protein sequence ID" value="MDQ2105071.1"/>
    <property type="molecule type" value="Genomic_DNA"/>
</dbReference>
<keyword evidence="1" id="KW-0812">Transmembrane</keyword>
<keyword evidence="3" id="KW-1185">Reference proteome</keyword>
<sequence>MQFMDAMKEVVNRESHWGDEVAVYGPPLIITVIFGAFVKEPQNEFAWYLLCGAVLLTMFPAGIWRALRSSHALAPITNSLLGGAVGFVTSQSIATVWAVYGTPSPNFHAQLLVIGIQMYGAPAIVAHAIRMWVSADWLPKDKILRRSAIMVLVIASASVLFPMLALLRG</sequence>
<name>A0ABU0WLM3_9PROT</name>
<feature type="transmembrane region" description="Helical" evidence="1">
    <location>
        <begin position="149"/>
        <end position="167"/>
    </location>
</feature>
<reference evidence="2 3" key="1">
    <citation type="submission" date="2023-06" db="EMBL/GenBank/DDBJ databases">
        <title>Azospirillum isscasensis sp.nov, a bacterium isolated from rhizosphere soil of rice.</title>
        <authorList>
            <person name="Wang H."/>
        </authorList>
    </citation>
    <scope>NUCLEOTIDE SEQUENCE [LARGE SCALE GENOMIC DNA]</scope>
    <source>
        <strain evidence="2 3">C340-1</strain>
    </source>
</reference>
<protein>
    <recommendedName>
        <fullName evidence="4">Yip1 domain-containing protein</fullName>
    </recommendedName>
</protein>
<evidence type="ECO:0000313" key="2">
    <source>
        <dbReference type="EMBL" id="MDQ2105071.1"/>
    </source>
</evidence>
<gene>
    <name evidence="2" type="ORF">QSG27_20390</name>
</gene>
<keyword evidence="1" id="KW-1133">Transmembrane helix</keyword>
<evidence type="ECO:0000256" key="1">
    <source>
        <dbReference type="SAM" id="Phobius"/>
    </source>
</evidence>
<feature type="transmembrane region" description="Helical" evidence="1">
    <location>
        <begin position="107"/>
        <end position="129"/>
    </location>
</feature>
<comment type="caution">
    <text evidence="2">The sequence shown here is derived from an EMBL/GenBank/DDBJ whole genome shotgun (WGS) entry which is preliminary data.</text>
</comment>
<organism evidence="2 3">
    <name type="scientific">Azospirillum isscasi</name>
    <dbReference type="NCBI Taxonomy" id="3053926"/>
    <lineage>
        <taxon>Bacteria</taxon>
        <taxon>Pseudomonadati</taxon>
        <taxon>Pseudomonadota</taxon>
        <taxon>Alphaproteobacteria</taxon>
        <taxon>Rhodospirillales</taxon>
        <taxon>Azospirillaceae</taxon>
        <taxon>Azospirillum</taxon>
    </lineage>
</organism>
<feature type="transmembrane region" description="Helical" evidence="1">
    <location>
        <begin position="79"/>
        <end position="101"/>
    </location>
</feature>
<feature type="transmembrane region" description="Helical" evidence="1">
    <location>
        <begin position="45"/>
        <end position="67"/>
    </location>
</feature>
<feature type="transmembrane region" description="Helical" evidence="1">
    <location>
        <begin position="21"/>
        <end position="39"/>
    </location>
</feature>
<dbReference type="Proteomes" id="UP001227317">
    <property type="component" value="Unassembled WGS sequence"/>
</dbReference>
<keyword evidence="1" id="KW-0472">Membrane</keyword>
<dbReference type="RefSeq" id="WP_306709349.1">
    <property type="nucleotide sequence ID" value="NZ_JAUJFI010000119.1"/>
</dbReference>
<evidence type="ECO:0000313" key="3">
    <source>
        <dbReference type="Proteomes" id="UP001227317"/>
    </source>
</evidence>
<evidence type="ECO:0008006" key="4">
    <source>
        <dbReference type="Google" id="ProtNLM"/>
    </source>
</evidence>